<proteinExistence type="inferred from homology"/>
<evidence type="ECO:0000313" key="9">
    <source>
        <dbReference type="Proteomes" id="UP000193920"/>
    </source>
</evidence>
<sequence length="466" mass="53692">MTRETNLYSPSAYVNPDLVEELVSESESEYQQTKLTKYQIGNINYNVNIRRRTRHAYYDKKQLKKAAEIPVHLVPINLNFEVDGVKLVDFFTWNINESLMTPEKFAQILADDLDTPVAHQFVQQIADQIRKQCSNYIAALENDTDNDDNEYDKDNDLRIVIKLDINVGTINLKDQFEWPLYSSISNSVAPEEFAKKLASELGLGGEFANAIAYNIREQIYTARLNVDDTNFAMSFDRHKIPPFRSKDEEFDDWYPSIKEMTEEEIERKHKEQERNIRRMRRSTKLAQRLLSNTNPSSPHSVGQKRSAETPLTTYEIYQRQKRHNTGMEDVEISKDISTEKLSTETSGSAIYNSYLKSELSPSVSTLYDSDSKQDMSSTSVNVPPVPKIHRGFGASGHIFNKDLKANVNEFKKNWKCSWCSLSGLYTPTLRKGPLGNRTLCNACGLWYAKHKTLPQDRYHEHEPESQ</sequence>
<evidence type="ECO:0000256" key="4">
    <source>
        <dbReference type="ARBA" id="ARBA00023163"/>
    </source>
</evidence>
<dbReference type="Pfam" id="PF04855">
    <property type="entry name" value="SNF5"/>
    <property type="match status" value="1"/>
</dbReference>
<dbReference type="OrthoDB" id="10258327at2759"/>
<reference evidence="8 9" key="1">
    <citation type="submission" date="2016-08" db="EMBL/GenBank/DDBJ databases">
        <title>A Parts List for Fungal Cellulosomes Revealed by Comparative Genomics.</title>
        <authorList>
            <consortium name="DOE Joint Genome Institute"/>
            <person name="Haitjema C.H."/>
            <person name="Gilmore S.P."/>
            <person name="Henske J.K."/>
            <person name="Solomon K.V."/>
            <person name="De Groot R."/>
            <person name="Kuo A."/>
            <person name="Mondo S.J."/>
            <person name="Salamov A.A."/>
            <person name="Labutti K."/>
            <person name="Zhao Z."/>
            <person name="Chiniquy J."/>
            <person name="Barry K."/>
            <person name="Brewer H.M."/>
            <person name="Purvine S.O."/>
            <person name="Wright A.T."/>
            <person name="Boxma B."/>
            <person name="Van Alen T."/>
            <person name="Hackstein J.H."/>
            <person name="Baker S.E."/>
            <person name="Grigoriev I.V."/>
            <person name="O'Malley M.A."/>
        </authorList>
    </citation>
    <scope>NUCLEOTIDE SEQUENCE [LARGE SCALE GENOMIC DNA]</scope>
    <source>
        <strain evidence="8 9">G1</strain>
    </source>
</reference>
<dbReference type="Proteomes" id="UP000193920">
    <property type="component" value="Unassembled WGS sequence"/>
</dbReference>
<dbReference type="GO" id="GO:0000228">
    <property type="term" value="C:nuclear chromosome"/>
    <property type="evidence" value="ECO:0007669"/>
    <property type="project" value="InterPro"/>
</dbReference>
<dbReference type="GO" id="GO:0006338">
    <property type="term" value="P:chromatin remodeling"/>
    <property type="evidence" value="ECO:0007669"/>
    <property type="project" value="InterPro"/>
</dbReference>
<name>A0A1Y2AGA3_9FUNG</name>
<dbReference type="AlphaFoldDB" id="A0A1Y2AGA3"/>
<dbReference type="SUPFAM" id="SSF57716">
    <property type="entry name" value="Glucocorticoid receptor-like (DNA-binding domain)"/>
    <property type="match status" value="1"/>
</dbReference>
<evidence type="ECO:0000259" key="7">
    <source>
        <dbReference type="SMART" id="SM00401"/>
    </source>
</evidence>
<evidence type="ECO:0000313" key="8">
    <source>
        <dbReference type="EMBL" id="ORY21320.1"/>
    </source>
</evidence>
<keyword evidence="9" id="KW-1185">Reference proteome</keyword>
<organism evidence="8 9">
    <name type="scientific">Neocallimastix californiae</name>
    <dbReference type="NCBI Taxonomy" id="1754190"/>
    <lineage>
        <taxon>Eukaryota</taxon>
        <taxon>Fungi</taxon>
        <taxon>Fungi incertae sedis</taxon>
        <taxon>Chytridiomycota</taxon>
        <taxon>Chytridiomycota incertae sedis</taxon>
        <taxon>Neocallimastigomycetes</taxon>
        <taxon>Neocallimastigales</taxon>
        <taxon>Neocallimastigaceae</taxon>
        <taxon>Neocallimastix</taxon>
    </lineage>
</organism>
<dbReference type="GO" id="GO:0006355">
    <property type="term" value="P:regulation of DNA-templated transcription"/>
    <property type="evidence" value="ECO:0007669"/>
    <property type="project" value="InterPro"/>
</dbReference>
<evidence type="ECO:0000256" key="1">
    <source>
        <dbReference type="ARBA" id="ARBA00004123"/>
    </source>
</evidence>
<dbReference type="CDD" id="cd00202">
    <property type="entry name" value="ZnF_GATA"/>
    <property type="match status" value="1"/>
</dbReference>
<accession>A0A1Y2AGA3</accession>
<comment type="subcellular location">
    <subcellularLocation>
        <location evidence="1">Nucleus</location>
    </subcellularLocation>
</comment>
<comment type="caution">
    <text evidence="8">The sequence shown here is derived from an EMBL/GenBank/DDBJ whole genome shotgun (WGS) entry which is preliminary data.</text>
</comment>
<feature type="compositionally biased region" description="Polar residues" evidence="6">
    <location>
        <begin position="290"/>
        <end position="300"/>
    </location>
</feature>
<feature type="domain" description="GATA-type" evidence="7">
    <location>
        <begin position="410"/>
        <end position="464"/>
    </location>
</feature>
<dbReference type="InterPro" id="IPR013088">
    <property type="entry name" value="Znf_NHR/GATA"/>
</dbReference>
<dbReference type="GO" id="GO:0008270">
    <property type="term" value="F:zinc ion binding"/>
    <property type="evidence" value="ECO:0007669"/>
    <property type="project" value="InterPro"/>
</dbReference>
<comment type="similarity">
    <text evidence="2">Belongs to the SNF5 family.</text>
</comment>
<dbReference type="STRING" id="1754190.A0A1Y2AGA3"/>
<protein>
    <submittedName>
        <fullName evidence="8">SNF5-domain-containing protein</fullName>
    </submittedName>
</protein>
<evidence type="ECO:0000256" key="2">
    <source>
        <dbReference type="ARBA" id="ARBA00010239"/>
    </source>
</evidence>
<dbReference type="PANTHER" id="PTHR10019">
    <property type="entry name" value="SNF5"/>
    <property type="match status" value="1"/>
</dbReference>
<dbReference type="SMART" id="SM00401">
    <property type="entry name" value="ZnF_GATA"/>
    <property type="match status" value="1"/>
</dbReference>
<feature type="region of interest" description="Disordered" evidence="6">
    <location>
        <begin position="290"/>
        <end position="311"/>
    </location>
</feature>
<evidence type="ECO:0000256" key="5">
    <source>
        <dbReference type="ARBA" id="ARBA00023242"/>
    </source>
</evidence>
<evidence type="ECO:0000256" key="6">
    <source>
        <dbReference type="SAM" id="MobiDB-lite"/>
    </source>
</evidence>
<dbReference type="Pfam" id="PF00320">
    <property type="entry name" value="GATA"/>
    <property type="match status" value="1"/>
</dbReference>
<dbReference type="GO" id="GO:0043565">
    <property type="term" value="F:sequence-specific DNA binding"/>
    <property type="evidence" value="ECO:0007669"/>
    <property type="project" value="InterPro"/>
</dbReference>
<gene>
    <name evidence="8" type="ORF">LY90DRAFT_676329</name>
</gene>
<keyword evidence="5" id="KW-0539">Nucleus</keyword>
<keyword evidence="4" id="KW-0804">Transcription</keyword>
<dbReference type="InterPro" id="IPR000679">
    <property type="entry name" value="Znf_GATA"/>
</dbReference>
<evidence type="ECO:0000256" key="3">
    <source>
        <dbReference type="ARBA" id="ARBA00023015"/>
    </source>
</evidence>
<keyword evidence="3" id="KW-0805">Transcription regulation</keyword>
<dbReference type="InterPro" id="IPR006939">
    <property type="entry name" value="SNF5"/>
</dbReference>
<dbReference type="Gene3D" id="3.30.50.10">
    <property type="entry name" value="Erythroid Transcription Factor GATA-1, subunit A"/>
    <property type="match status" value="1"/>
</dbReference>
<dbReference type="EMBL" id="MCOG01000268">
    <property type="protein sequence ID" value="ORY21320.1"/>
    <property type="molecule type" value="Genomic_DNA"/>
</dbReference>